<proteinExistence type="predicted"/>
<evidence type="ECO:0000313" key="2">
    <source>
        <dbReference type="Proteomes" id="UP000316628"/>
    </source>
</evidence>
<comment type="caution">
    <text evidence="1">The sequence shown here is derived from an EMBL/GenBank/DDBJ whole genome shotgun (WGS) entry which is preliminary data.</text>
</comment>
<gene>
    <name evidence="1" type="ORF">FHX81_0668</name>
</gene>
<dbReference type="SUPFAM" id="SSF55718">
    <property type="entry name" value="SCP-like"/>
    <property type="match status" value="1"/>
</dbReference>
<dbReference type="AlphaFoldDB" id="A0A543J6F6"/>
<dbReference type="RefSeq" id="WP_141975143.1">
    <property type="nucleotide sequence ID" value="NZ_VFPP01000001.1"/>
</dbReference>
<dbReference type="InterPro" id="IPR036527">
    <property type="entry name" value="SCP2_sterol-bd_dom_sf"/>
</dbReference>
<evidence type="ECO:0008006" key="3">
    <source>
        <dbReference type="Google" id="ProtNLM"/>
    </source>
</evidence>
<dbReference type="Proteomes" id="UP000316628">
    <property type="component" value="Unassembled WGS sequence"/>
</dbReference>
<protein>
    <recommendedName>
        <fullName evidence="3">SCP-2 sterol transfer family protein</fullName>
    </recommendedName>
</protein>
<dbReference type="EMBL" id="VFPP01000001">
    <property type="protein sequence ID" value="TQM78401.1"/>
    <property type="molecule type" value="Genomic_DNA"/>
</dbReference>
<name>A0A543J6F6_9PSEU</name>
<keyword evidence="2" id="KW-1185">Reference proteome</keyword>
<sequence>MSVFPSSEAATEVFGSLFAAARQDDRFTRGLREAGITMLFEHRDPGCRAFVSADELLTGDEAPGHATLVVKSSCDDAHALWLGLTTFPALVTTGRMKILGKVSKVLEVMPALVPVFEHYPAVARDAGLTGEPARAAGSH</sequence>
<organism evidence="1 2">
    <name type="scientific">Saccharothrix saharensis</name>
    <dbReference type="NCBI Taxonomy" id="571190"/>
    <lineage>
        <taxon>Bacteria</taxon>
        <taxon>Bacillati</taxon>
        <taxon>Actinomycetota</taxon>
        <taxon>Actinomycetes</taxon>
        <taxon>Pseudonocardiales</taxon>
        <taxon>Pseudonocardiaceae</taxon>
        <taxon>Saccharothrix</taxon>
    </lineage>
</organism>
<evidence type="ECO:0000313" key="1">
    <source>
        <dbReference type="EMBL" id="TQM78401.1"/>
    </source>
</evidence>
<dbReference type="OrthoDB" id="5244214at2"/>
<accession>A0A543J6F6</accession>
<reference evidence="1 2" key="1">
    <citation type="submission" date="2019-06" db="EMBL/GenBank/DDBJ databases">
        <title>Sequencing the genomes of 1000 actinobacteria strains.</title>
        <authorList>
            <person name="Klenk H.-P."/>
        </authorList>
    </citation>
    <scope>NUCLEOTIDE SEQUENCE [LARGE SCALE GENOMIC DNA]</scope>
    <source>
        <strain evidence="1 2">DSM 45456</strain>
    </source>
</reference>